<dbReference type="AlphaFoldDB" id="W2SNB2"/>
<dbReference type="PANTHER" id="PTHR23020">
    <property type="entry name" value="UNCHARACTERIZED NUCLEAR HORMONE RECEPTOR-RELATED"/>
    <property type="match status" value="1"/>
</dbReference>
<dbReference type="Proteomes" id="UP000053676">
    <property type="component" value="Unassembled WGS sequence"/>
</dbReference>
<gene>
    <name evidence="1" type="ORF">NECAME_14850</name>
</gene>
<sequence>MDEGQRQWCRVVMNLYTAAGGLFDTHVTWEDIEEDMQRELDTVASFGPNKTAKNIGEGNGFMSIIVLVDADWQHVDRDLPDKFIVKIPTTLAIQRFAAEAEKEKNLDSSFITHEFLTGIEQQQKKIFYMRKFSEHNPVKGYIIMKYMDNIKPIHIYENVRTEDIKEVKL</sequence>
<dbReference type="EMBL" id="KI668977">
    <property type="protein sequence ID" value="ETN70321.1"/>
    <property type="molecule type" value="Genomic_DNA"/>
</dbReference>
<organism evidence="1 2">
    <name type="scientific">Necator americanus</name>
    <name type="common">Human hookworm</name>
    <dbReference type="NCBI Taxonomy" id="51031"/>
    <lineage>
        <taxon>Eukaryota</taxon>
        <taxon>Metazoa</taxon>
        <taxon>Ecdysozoa</taxon>
        <taxon>Nematoda</taxon>
        <taxon>Chromadorea</taxon>
        <taxon>Rhabditida</taxon>
        <taxon>Rhabditina</taxon>
        <taxon>Rhabditomorpha</taxon>
        <taxon>Strongyloidea</taxon>
        <taxon>Ancylostomatidae</taxon>
        <taxon>Bunostominae</taxon>
        <taxon>Necator</taxon>
    </lineage>
</organism>
<dbReference type="OrthoDB" id="5786316at2759"/>
<dbReference type="PANTHER" id="PTHR23020:SF8">
    <property type="entry name" value="CHK KINASE-LIKE DOMAIN-CONTAINING PROTEIN"/>
    <property type="match status" value="1"/>
</dbReference>
<dbReference type="InterPro" id="IPR012877">
    <property type="entry name" value="Dhs-27"/>
</dbReference>
<proteinExistence type="predicted"/>
<accession>W2SNB2</accession>
<protein>
    <submittedName>
        <fullName evidence="1">Uncharacterized protein</fullName>
    </submittedName>
</protein>
<dbReference type="Pfam" id="PF07914">
    <property type="entry name" value="DUF1679"/>
    <property type="match status" value="2"/>
</dbReference>
<name>W2SNB2_NECAM</name>
<reference evidence="2" key="1">
    <citation type="journal article" date="2014" name="Nat. Genet.">
        <title>Genome of the human hookworm Necator americanus.</title>
        <authorList>
            <person name="Tang Y.T."/>
            <person name="Gao X."/>
            <person name="Rosa B.A."/>
            <person name="Abubucker S."/>
            <person name="Hallsworth-Pepin K."/>
            <person name="Martin J."/>
            <person name="Tyagi R."/>
            <person name="Heizer E."/>
            <person name="Zhang X."/>
            <person name="Bhonagiri-Palsikar V."/>
            <person name="Minx P."/>
            <person name="Warren W.C."/>
            <person name="Wang Q."/>
            <person name="Zhan B."/>
            <person name="Hotez P.J."/>
            <person name="Sternberg P.W."/>
            <person name="Dougall A."/>
            <person name="Gaze S.T."/>
            <person name="Mulvenna J."/>
            <person name="Sotillo J."/>
            <person name="Ranganathan S."/>
            <person name="Rabelo E.M."/>
            <person name="Wilson R.K."/>
            <person name="Felgner P.L."/>
            <person name="Bethony J."/>
            <person name="Hawdon J.M."/>
            <person name="Gasser R.B."/>
            <person name="Loukas A."/>
            <person name="Mitreva M."/>
        </authorList>
    </citation>
    <scope>NUCLEOTIDE SEQUENCE [LARGE SCALE GENOMIC DNA]</scope>
</reference>
<evidence type="ECO:0000313" key="2">
    <source>
        <dbReference type="Proteomes" id="UP000053676"/>
    </source>
</evidence>
<evidence type="ECO:0000313" key="1">
    <source>
        <dbReference type="EMBL" id="ETN70321.1"/>
    </source>
</evidence>
<keyword evidence="2" id="KW-1185">Reference proteome</keyword>
<dbReference type="OMA" id="PIHIYEN"/>
<dbReference type="InterPro" id="IPR052961">
    <property type="entry name" value="Oxido-Kinase-like_Enzymes"/>
</dbReference>
<dbReference type="KEGG" id="nai:NECAME_14850"/>